<organism evidence="1 2">
    <name type="scientific">Coemansia pectinata</name>
    <dbReference type="NCBI Taxonomy" id="1052879"/>
    <lineage>
        <taxon>Eukaryota</taxon>
        <taxon>Fungi</taxon>
        <taxon>Fungi incertae sedis</taxon>
        <taxon>Zoopagomycota</taxon>
        <taxon>Kickxellomycotina</taxon>
        <taxon>Kickxellomycetes</taxon>
        <taxon>Kickxellales</taxon>
        <taxon>Kickxellaceae</taxon>
        <taxon>Coemansia</taxon>
    </lineage>
</organism>
<dbReference type="AlphaFoldDB" id="A0A9W8LBD2"/>
<gene>
    <name evidence="1" type="ORF">GGI19_003324</name>
</gene>
<sequence length="867" mass="96885">MRQRRLLQNKAGSTTHAVLSDTQVTLALVNVLKRQYVWEDCLNCLNLVLNVRPELLGKEYTDKRFTRVGDASLKDVDTSLLRALVDAVLSPHFVALPDRRLAGLTALQMLCDAEVSPLDPELGPTYIRALGFASDKRTLDKALVALSRHTRSLEMQYEMGLAYARCMQPAAALDALAKVTGLTKKRRIEARLAVSLSFADCADMDGAYEQLDSLRNDEDLWTSEQTGYEKDVTVRMTELRILYASMMSVLPRLPFTENFHTFASRGHSRVFTAQYVERISRLLTETIAHLRKDLDRDRWSLFGIDRLVFNCECLAFVTSSATTQKSFDVSISTLSMRLHSLQRAMALRLAESDAPTHVAEPAMSSLRHFLWAIALTTRLPQSRRLEIILTELDHATKFVPGFVPSVAELEPALVTALPPNIWAMSLKGSFKAEAAFMISDEFMNEPGLIGAHPHTTQLIDMARVAWRKGCSDNRLFPLCAWIAASQGKHQVAKYLLGEACEVAQIRVMPGSLALVNVRDRTFYEQMFGALSLSKHSAGLAITKLRAAMRRQCMSVAIGPRIATTLLYCCVRDANWPVAKETIAILEALPDYDIPPKTQELFMRVCIASGQIDRALPIFQHLSYAARHTQINEPSFVRLIAHTVMTSSSLVSADHVFDTWVRIMDYQGQISAALVEVWNLLGPGREARSKKNPLLPVSGVSIEQALEDVGVARSESGSMSDQHYLRDWEFIMVMELVAAYVSAGLAKRVDAWERWILAALYAKKIHLGAKLIASMARVQRQHLRRGGWEDIKACLNLVVAIDKNSTVGLFRKDSHYMNQVAVLSAIAAIMRKDTGSLSAQTKRHLEELDASYPLCAFRQCVAMLLEDF</sequence>
<feature type="non-terminal residue" evidence="1">
    <location>
        <position position="867"/>
    </location>
</feature>
<dbReference type="OrthoDB" id="5595818at2759"/>
<accession>A0A9W8LBD2</accession>
<evidence type="ECO:0000313" key="1">
    <source>
        <dbReference type="EMBL" id="KAJ2753176.1"/>
    </source>
</evidence>
<dbReference type="Proteomes" id="UP001140011">
    <property type="component" value="Unassembled WGS sequence"/>
</dbReference>
<evidence type="ECO:0000313" key="2">
    <source>
        <dbReference type="Proteomes" id="UP001140011"/>
    </source>
</evidence>
<reference evidence="1" key="1">
    <citation type="submission" date="2022-07" db="EMBL/GenBank/DDBJ databases">
        <title>Phylogenomic reconstructions and comparative analyses of Kickxellomycotina fungi.</title>
        <authorList>
            <person name="Reynolds N.K."/>
            <person name="Stajich J.E."/>
            <person name="Barry K."/>
            <person name="Grigoriev I.V."/>
            <person name="Crous P."/>
            <person name="Smith M.E."/>
        </authorList>
    </citation>
    <scope>NUCLEOTIDE SEQUENCE</scope>
    <source>
        <strain evidence="1">BCRC 34297</strain>
    </source>
</reference>
<proteinExistence type="predicted"/>
<name>A0A9W8LBD2_9FUNG</name>
<protein>
    <submittedName>
        <fullName evidence="1">Uncharacterized protein</fullName>
    </submittedName>
</protein>
<comment type="caution">
    <text evidence="1">The sequence shown here is derived from an EMBL/GenBank/DDBJ whole genome shotgun (WGS) entry which is preliminary data.</text>
</comment>
<keyword evidence="2" id="KW-1185">Reference proteome</keyword>
<dbReference type="EMBL" id="JANBUH010000213">
    <property type="protein sequence ID" value="KAJ2753176.1"/>
    <property type="molecule type" value="Genomic_DNA"/>
</dbReference>